<proteinExistence type="predicted"/>
<name>A0ABV6ZZ36_9PROT</name>
<organism evidence="4 5">
    <name type="scientific">Hyphobacterium vulgare</name>
    <dbReference type="NCBI Taxonomy" id="1736751"/>
    <lineage>
        <taxon>Bacteria</taxon>
        <taxon>Pseudomonadati</taxon>
        <taxon>Pseudomonadota</taxon>
        <taxon>Alphaproteobacteria</taxon>
        <taxon>Maricaulales</taxon>
        <taxon>Maricaulaceae</taxon>
        <taxon>Hyphobacterium</taxon>
    </lineage>
</organism>
<dbReference type="Pfam" id="PF01433">
    <property type="entry name" value="Peptidase_M1"/>
    <property type="match status" value="1"/>
</dbReference>
<evidence type="ECO:0000259" key="3">
    <source>
        <dbReference type="Pfam" id="PF01433"/>
    </source>
</evidence>
<keyword evidence="2" id="KW-1133">Transmembrane helix</keyword>
<feature type="transmembrane region" description="Helical" evidence="2">
    <location>
        <begin position="447"/>
        <end position="467"/>
    </location>
</feature>
<dbReference type="RefSeq" id="WP_343165803.1">
    <property type="nucleotide sequence ID" value="NZ_JBHRSV010000025.1"/>
</dbReference>
<keyword evidence="4" id="KW-0378">Hydrolase</keyword>
<evidence type="ECO:0000313" key="4">
    <source>
        <dbReference type="EMBL" id="MFC2926776.1"/>
    </source>
</evidence>
<keyword evidence="2" id="KW-0472">Membrane</keyword>
<feature type="transmembrane region" description="Helical" evidence="2">
    <location>
        <begin position="316"/>
        <end position="338"/>
    </location>
</feature>
<dbReference type="Gene3D" id="1.10.390.10">
    <property type="entry name" value="Neutral Protease Domain 2"/>
    <property type="match status" value="1"/>
</dbReference>
<evidence type="ECO:0000256" key="1">
    <source>
        <dbReference type="SAM" id="MobiDB-lite"/>
    </source>
</evidence>
<dbReference type="InterPro" id="IPR027268">
    <property type="entry name" value="Peptidase_M4/M1_CTD_sf"/>
</dbReference>
<feature type="domain" description="Peptidase M1 membrane alanine aminopeptidase" evidence="3">
    <location>
        <begin position="864"/>
        <end position="1063"/>
    </location>
</feature>
<keyword evidence="5" id="KW-1185">Reference proteome</keyword>
<keyword evidence="4" id="KW-0645">Protease</keyword>
<feature type="transmembrane region" description="Helical" evidence="2">
    <location>
        <begin position="100"/>
        <end position="125"/>
    </location>
</feature>
<reference evidence="5" key="1">
    <citation type="journal article" date="2019" name="Int. J. Syst. Evol. Microbiol.">
        <title>The Global Catalogue of Microorganisms (GCM) 10K type strain sequencing project: providing services to taxonomists for standard genome sequencing and annotation.</title>
        <authorList>
            <consortium name="The Broad Institute Genomics Platform"/>
            <consortium name="The Broad Institute Genome Sequencing Center for Infectious Disease"/>
            <person name="Wu L."/>
            <person name="Ma J."/>
        </authorList>
    </citation>
    <scope>NUCLEOTIDE SEQUENCE [LARGE SCALE GENOMIC DNA]</scope>
    <source>
        <strain evidence="5">KCTC 52487</strain>
    </source>
</reference>
<feature type="transmembrane region" description="Helical" evidence="2">
    <location>
        <begin position="12"/>
        <end position="34"/>
    </location>
</feature>
<evidence type="ECO:0000256" key="2">
    <source>
        <dbReference type="SAM" id="Phobius"/>
    </source>
</evidence>
<feature type="transmembrane region" description="Helical" evidence="2">
    <location>
        <begin position="243"/>
        <end position="264"/>
    </location>
</feature>
<comment type="caution">
    <text evidence="4">The sequence shown here is derived from an EMBL/GenBank/DDBJ whole genome shotgun (WGS) entry which is preliminary data.</text>
</comment>
<feature type="transmembrane region" description="Helical" evidence="2">
    <location>
        <begin position="563"/>
        <end position="585"/>
    </location>
</feature>
<sequence>MLFKIAGFEIRYQITSPAFIAIFAIFFLLAFGNSASDFVQIGSSATVNVNSPSAITLIILIMTVFGMIIPTVFLVSGVIRDFGLNTAGMFFTTQVKEHDYLIGRFIGGLIITLLAFASIPLGTAVGAAMPWVDQENLGPFVFSYYAYPFFVFGALNMLVIGLIMFTVGNLTRSNIATYVTFAGLFVLYLVGNTLLNQPEWREIVAIADPFGISAYGDITRYWTPAEQNSRVVPLEGTLLINRLLWLGIAAGLFLVNLFAFSFRARGRIMGGRRKSQANEAPFVPQEITLPRAEPGVGGGVSFAQFMARIGFEVKGVVFNVAFWILLGIGIFLAAMGLLFAQTVYGTPNYPVTRTTIDVIVGGFAWVPLVVTVYYASEVIWRERHHRFSDIVDATPTPSWVFVSTKLIALISVIFALLVTAMATGMVIQLAKGYTNLELGQYLERLVFGFGIPFAMTAVLAVFFQIVFNNRWIGMLALIVFSIAQAVAANFGFNHNLYLFGGAPAAPYSDMNGYGHFLGILGWFYLYWGAISVLLIVLSYLLWNRGALTPIWRRLRLLPSGFSGGTAALAGIALLVAIGSGSWIFYNTNILNEYTNSRIAERRAAEFERTYRADLENLPQPKITEVSIDVDIYPDDRRYEARGRYTIENRTDGAIDTVWLTYGAGADIVSQQVEGATLTTDDEDFRMYAWTFDTPLQPGETAELTFEVAVNNRGFRNGSNISTVNYNGSFFNNGEAMPSIGFQRGRLLQDPQARRRQDLPEIERAFDLEDEDHWYTNYISSDSDFVTFRTTVSTSADQIAVAPGYLEREWTEGDRRYFEYVMDAPILNFYSWLSAEYAVFEEEHNGIDFQIFYHPPHDWNLERMMEAAQESIAYFSEAFSPYQYRQFRIMEFPAYASFAQAFPNTIPYSEGIGFIADLRGDEEIDYVYYVTAHEAAHQWWAHQVMSANVQGGTMLVETFAQYSAMMVMEREYGPDHMRRFLKFELDNYLNARSNETREELPLYRVENQQHIHYRKGAVIMYALQDYVGEDVVNRAMQRLIDRYGFQGEPYARSVDFIRLLREEAGPEWDGLITDFFERITIFDLQVESAETREVAEGEWETTIRVSAHKYYADGQGEETEAEIDYGIDIGLFRRNLDGAFEGTDHILYFERRQVNETGMEFVIRTSGERPLYAGIDPYNKLIDRNSDDNLARVDWIRDEAGDGQDATDEGGGGEETASE</sequence>
<feature type="transmembrane region" description="Helical" evidence="2">
    <location>
        <begin position="175"/>
        <end position="195"/>
    </location>
</feature>
<evidence type="ECO:0000313" key="5">
    <source>
        <dbReference type="Proteomes" id="UP001595379"/>
    </source>
</evidence>
<keyword evidence="4" id="KW-0031">Aminopeptidase</keyword>
<dbReference type="GO" id="GO:0004177">
    <property type="term" value="F:aminopeptidase activity"/>
    <property type="evidence" value="ECO:0007669"/>
    <property type="project" value="UniProtKB-KW"/>
</dbReference>
<dbReference type="Proteomes" id="UP001595379">
    <property type="component" value="Unassembled WGS sequence"/>
</dbReference>
<feature type="transmembrane region" description="Helical" evidence="2">
    <location>
        <begin position="406"/>
        <end position="427"/>
    </location>
</feature>
<feature type="transmembrane region" description="Helical" evidence="2">
    <location>
        <begin position="512"/>
        <end position="542"/>
    </location>
</feature>
<feature type="transmembrane region" description="Helical" evidence="2">
    <location>
        <begin position="145"/>
        <end position="168"/>
    </location>
</feature>
<gene>
    <name evidence="4" type="ORF">ACFOOR_11725</name>
</gene>
<dbReference type="EMBL" id="JBHRSV010000025">
    <property type="protein sequence ID" value="MFC2926776.1"/>
    <property type="molecule type" value="Genomic_DNA"/>
</dbReference>
<feature type="transmembrane region" description="Helical" evidence="2">
    <location>
        <begin position="474"/>
        <end position="492"/>
    </location>
</feature>
<accession>A0ABV6ZZ36</accession>
<feature type="transmembrane region" description="Helical" evidence="2">
    <location>
        <begin position="358"/>
        <end position="376"/>
    </location>
</feature>
<feature type="compositionally biased region" description="Acidic residues" evidence="1">
    <location>
        <begin position="1200"/>
        <end position="1218"/>
    </location>
</feature>
<dbReference type="SUPFAM" id="SSF55486">
    <property type="entry name" value="Metalloproteases ('zincins'), catalytic domain"/>
    <property type="match status" value="1"/>
</dbReference>
<protein>
    <submittedName>
        <fullName evidence="4">M1 family aminopeptidase</fullName>
    </submittedName>
</protein>
<feature type="transmembrane region" description="Helical" evidence="2">
    <location>
        <begin position="54"/>
        <end position="79"/>
    </location>
</feature>
<dbReference type="InterPro" id="IPR014782">
    <property type="entry name" value="Peptidase_M1_dom"/>
</dbReference>
<keyword evidence="2" id="KW-0812">Transmembrane</keyword>
<feature type="region of interest" description="Disordered" evidence="1">
    <location>
        <begin position="1196"/>
        <end position="1218"/>
    </location>
</feature>